<name>A0AAV2P479_9HYME</name>
<evidence type="ECO:0000313" key="3">
    <source>
        <dbReference type="Proteomes" id="UP001497644"/>
    </source>
</evidence>
<dbReference type="Proteomes" id="UP001497644">
    <property type="component" value="Chromosome 7"/>
</dbReference>
<accession>A0AAV2P479</accession>
<dbReference type="AlphaFoldDB" id="A0AAV2P479"/>
<feature type="region of interest" description="Disordered" evidence="1">
    <location>
        <begin position="1"/>
        <end position="22"/>
    </location>
</feature>
<organism evidence="2 3">
    <name type="scientific">Lasius platythorax</name>
    <dbReference type="NCBI Taxonomy" id="488582"/>
    <lineage>
        <taxon>Eukaryota</taxon>
        <taxon>Metazoa</taxon>
        <taxon>Ecdysozoa</taxon>
        <taxon>Arthropoda</taxon>
        <taxon>Hexapoda</taxon>
        <taxon>Insecta</taxon>
        <taxon>Pterygota</taxon>
        <taxon>Neoptera</taxon>
        <taxon>Endopterygota</taxon>
        <taxon>Hymenoptera</taxon>
        <taxon>Apocrita</taxon>
        <taxon>Aculeata</taxon>
        <taxon>Formicoidea</taxon>
        <taxon>Formicidae</taxon>
        <taxon>Formicinae</taxon>
        <taxon>Lasius</taxon>
        <taxon>Lasius</taxon>
    </lineage>
</organism>
<proteinExistence type="predicted"/>
<reference evidence="2" key="1">
    <citation type="submission" date="2024-04" db="EMBL/GenBank/DDBJ databases">
        <authorList>
            <consortium name="Molecular Ecology Group"/>
        </authorList>
    </citation>
    <scope>NUCLEOTIDE SEQUENCE</scope>
</reference>
<dbReference type="EMBL" id="OZ034830">
    <property type="protein sequence ID" value="CAL1687127.1"/>
    <property type="molecule type" value="Genomic_DNA"/>
</dbReference>
<evidence type="ECO:0000256" key="1">
    <source>
        <dbReference type="SAM" id="MobiDB-lite"/>
    </source>
</evidence>
<gene>
    <name evidence="2" type="ORF">LPLAT_LOCUS12387</name>
</gene>
<feature type="compositionally biased region" description="Basic and acidic residues" evidence="1">
    <location>
        <begin position="1"/>
        <end position="12"/>
    </location>
</feature>
<evidence type="ECO:0000313" key="2">
    <source>
        <dbReference type="EMBL" id="CAL1687127.1"/>
    </source>
</evidence>
<protein>
    <submittedName>
        <fullName evidence="2">Uncharacterized protein</fullName>
    </submittedName>
</protein>
<keyword evidence="3" id="KW-1185">Reference proteome</keyword>
<sequence>MREDDARGRESGIEGMGGRGSLDIGGSIATYYSAAIAASNLSLNEWLCRGPLLIMVSPLIQIEIGLPLSWNAPRGSLISSAGQERTGRDARIDEKGKRRANCKYSCRSRCETSL</sequence>